<protein>
    <recommendedName>
        <fullName evidence="4">Type IV pilus assembly protein PilW</fullName>
    </recommendedName>
</protein>
<evidence type="ECO:0008006" key="4">
    <source>
        <dbReference type="Google" id="ProtNLM"/>
    </source>
</evidence>
<name>A0A931J6H9_9BURK</name>
<keyword evidence="3" id="KW-1185">Reference proteome</keyword>
<organism evidence="2 3">
    <name type="scientific">Inhella proteolytica</name>
    <dbReference type="NCBI Taxonomy" id="2795029"/>
    <lineage>
        <taxon>Bacteria</taxon>
        <taxon>Pseudomonadati</taxon>
        <taxon>Pseudomonadota</taxon>
        <taxon>Betaproteobacteria</taxon>
        <taxon>Burkholderiales</taxon>
        <taxon>Sphaerotilaceae</taxon>
        <taxon>Inhella</taxon>
    </lineage>
</organism>
<evidence type="ECO:0000313" key="2">
    <source>
        <dbReference type="EMBL" id="MBH9579161.1"/>
    </source>
</evidence>
<feature type="transmembrane region" description="Helical" evidence="1">
    <location>
        <begin position="12"/>
        <end position="36"/>
    </location>
</feature>
<keyword evidence="1" id="KW-1133">Transmembrane helix</keyword>
<evidence type="ECO:0000313" key="3">
    <source>
        <dbReference type="Proteomes" id="UP000613266"/>
    </source>
</evidence>
<proteinExistence type="predicted"/>
<keyword evidence="1" id="KW-0472">Membrane</keyword>
<dbReference type="AlphaFoldDB" id="A0A931J6H9"/>
<sequence length="237" mass="25301">MLKPRARRQLGVSMVEMMVGVVVGLFVVGGAIYLFVGNLANSRKLLVEARLNQEVRNAADVIARELRRAGYWDYAIAGTVTNSLGASAQPNPNRGITVTSGSDGISYEVSRDVAAARGGCGVAICENTASENDEKFGFRLQSGVLQMNVPALDGAKWRDLTDPNAVTVNSFAITKSETPIDARIVCPTPCAGSSCPTVTVRRYTVQIKATSTTDSAITRSIQEQVRVRNDELAGTCT</sequence>
<comment type="caution">
    <text evidence="2">The sequence shown here is derived from an EMBL/GenBank/DDBJ whole genome shotgun (WGS) entry which is preliminary data.</text>
</comment>
<dbReference type="Proteomes" id="UP000613266">
    <property type="component" value="Unassembled WGS sequence"/>
</dbReference>
<reference evidence="2" key="1">
    <citation type="submission" date="2020-12" db="EMBL/GenBank/DDBJ databases">
        <title>The genome sequence of Inhella sp. 1Y17.</title>
        <authorList>
            <person name="Liu Y."/>
        </authorList>
    </citation>
    <scope>NUCLEOTIDE SEQUENCE</scope>
    <source>
        <strain evidence="2">1Y17</strain>
    </source>
</reference>
<keyword evidence="1" id="KW-0812">Transmembrane</keyword>
<gene>
    <name evidence="2" type="ORF">I7X39_19890</name>
</gene>
<accession>A0A931J6H9</accession>
<evidence type="ECO:0000256" key="1">
    <source>
        <dbReference type="SAM" id="Phobius"/>
    </source>
</evidence>
<dbReference type="RefSeq" id="WP_198112929.1">
    <property type="nucleotide sequence ID" value="NZ_JAEDAK010000018.1"/>
</dbReference>
<dbReference type="EMBL" id="JAEDAK010000018">
    <property type="protein sequence ID" value="MBH9579161.1"/>
    <property type="molecule type" value="Genomic_DNA"/>
</dbReference>